<sequence>MSSSFFQLIFITVIIVFVFEISAQYYGRPYRYGYEQSPQQYGDPYGNGGTRSTFNQKAAVSAVFAYMNFVVEFFLVYSCNDLHITFSIFQPSESTEVSLFYIYAFEINSN</sequence>
<protein>
    <submittedName>
        <fullName evidence="2">Uncharacterized protein</fullName>
    </submittedName>
</protein>
<reference evidence="2" key="1">
    <citation type="submission" date="2022-11" db="UniProtKB">
        <authorList>
            <consortium name="WormBaseParasite"/>
        </authorList>
    </citation>
    <scope>IDENTIFICATION</scope>
</reference>
<dbReference type="Proteomes" id="UP000887579">
    <property type="component" value="Unplaced"/>
</dbReference>
<organism evidence="1 2">
    <name type="scientific">Panagrolaimus sp. ES5</name>
    <dbReference type="NCBI Taxonomy" id="591445"/>
    <lineage>
        <taxon>Eukaryota</taxon>
        <taxon>Metazoa</taxon>
        <taxon>Ecdysozoa</taxon>
        <taxon>Nematoda</taxon>
        <taxon>Chromadorea</taxon>
        <taxon>Rhabditida</taxon>
        <taxon>Tylenchina</taxon>
        <taxon>Panagrolaimomorpha</taxon>
        <taxon>Panagrolaimoidea</taxon>
        <taxon>Panagrolaimidae</taxon>
        <taxon>Panagrolaimus</taxon>
    </lineage>
</organism>
<dbReference type="WBParaSite" id="ES5_v2.g19871.t1">
    <property type="protein sequence ID" value="ES5_v2.g19871.t1"/>
    <property type="gene ID" value="ES5_v2.g19871"/>
</dbReference>
<proteinExistence type="predicted"/>
<accession>A0AC34FSY1</accession>
<evidence type="ECO:0000313" key="2">
    <source>
        <dbReference type="WBParaSite" id="ES5_v2.g19871.t1"/>
    </source>
</evidence>
<evidence type="ECO:0000313" key="1">
    <source>
        <dbReference type="Proteomes" id="UP000887579"/>
    </source>
</evidence>
<name>A0AC34FSY1_9BILA</name>